<sequence>MRYSTGFSDSLFGEKITLQGLNEKGKIVKLKVTKKWLEQVQEEGKTSSPNQVNQSA</sequence>
<accession>A0A2U3L799</accession>
<evidence type="ECO:0000313" key="1">
    <source>
        <dbReference type="EMBL" id="SPF47794.1"/>
    </source>
</evidence>
<proteinExistence type="predicted"/>
<organism evidence="1 2">
    <name type="scientific">Candidatus Desulfosporosinus infrequens</name>
    <dbReference type="NCBI Taxonomy" id="2043169"/>
    <lineage>
        <taxon>Bacteria</taxon>
        <taxon>Bacillati</taxon>
        <taxon>Bacillota</taxon>
        <taxon>Clostridia</taxon>
        <taxon>Eubacteriales</taxon>
        <taxon>Desulfitobacteriaceae</taxon>
        <taxon>Desulfosporosinus</taxon>
    </lineage>
</organism>
<gene>
    <name evidence="1" type="ORF">SBF1_3960001</name>
</gene>
<reference evidence="2" key="1">
    <citation type="submission" date="2018-02" db="EMBL/GenBank/DDBJ databases">
        <authorList>
            <person name="Hausmann B."/>
        </authorList>
    </citation>
    <scope>NUCLEOTIDE SEQUENCE [LARGE SCALE GENOMIC DNA]</scope>
    <source>
        <strain evidence="2">Peat soil MAG SbF1</strain>
    </source>
</reference>
<dbReference type="EMBL" id="OMOF01000330">
    <property type="protein sequence ID" value="SPF47794.1"/>
    <property type="molecule type" value="Genomic_DNA"/>
</dbReference>
<dbReference type="AlphaFoldDB" id="A0A2U3L799"/>
<name>A0A2U3L799_9FIRM</name>
<evidence type="ECO:0000313" key="2">
    <source>
        <dbReference type="Proteomes" id="UP000238916"/>
    </source>
</evidence>
<protein>
    <submittedName>
        <fullName evidence="1">Uncharacterized protein</fullName>
    </submittedName>
</protein>
<dbReference type="Proteomes" id="UP000238916">
    <property type="component" value="Unassembled WGS sequence"/>
</dbReference>